<proteinExistence type="predicted"/>
<name>A0ABN6DWP4_9BACT</name>
<keyword evidence="2" id="KW-1185">Reference proteome</keyword>
<evidence type="ECO:0000313" key="1">
    <source>
        <dbReference type="EMBL" id="BCR04548.1"/>
    </source>
</evidence>
<dbReference type="EMBL" id="AP024355">
    <property type="protein sequence ID" value="BCR04548.1"/>
    <property type="molecule type" value="Genomic_DNA"/>
</dbReference>
<gene>
    <name evidence="1" type="ORF">DESUT3_16170</name>
</gene>
<organism evidence="1 2">
    <name type="scientific">Desulfuromonas versatilis</name>
    <dbReference type="NCBI Taxonomy" id="2802975"/>
    <lineage>
        <taxon>Bacteria</taxon>
        <taxon>Pseudomonadati</taxon>
        <taxon>Thermodesulfobacteriota</taxon>
        <taxon>Desulfuromonadia</taxon>
        <taxon>Desulfuromonadales</taxon>
        <taxon>Desulfuromonadaceae</taxon>
        <taxon>Desulfuromonas</taxon>
    </lineage>
</organism>
<accession>A0ABN6DWP4</accession>
<reference evidence="1 2" key="2">
    <citation type="journal article" date="2021" name="Int. J. Syst. Evol. Microbiol.">
        <title>Isolation and Polyphasic Characterization of Desulfuromonas versatilis sp. Nov., an Electrogenic Bacteria Capable of Versatile Metabolism Isolated from a Graphene Oxide-Reducing Enrichment Culture.</title>
        <authorList>
            <person name="Xie L."/>
            <person name="Yoshida N."/>
            <person name="Ishii S."/>
            <person name="Meng L."/>
        </authorList>
    </citation>
    <scope>NUCLEOTIDE SEQUENCE [LARGE SCALE GENOMIC DNA]</scope>
    <source>
        <strain evidence="1 2">NIT-T3</strain>
    </source>
</reference>
<dbReference type="RefSeq" id="WP_221252007.1">
    <property type="nucleotide sequence ID" value="NZ_AP024355.1"/>
</dbReference>
<protein>
    <submittedName>
        <fullName evidence="1">Uncharacterized protein</fullName>
    </submittedName>
</protein>
<dbReference type="Proteomes" id="UP001319827">
    <property type="component" value="Chromosome"/>
</dbReference>
<reference evidence="1 2" key="1">
    <citation type="journal article" date="2016" name="C (Basel)">
        <title>Selective Growth of and Electricity Production by Marine Exoelectrogenic Bacteria in Self-Aggregated Hydrogel of Microbially Reduced Graphene Oxide.</title>
        <authorList>
            <person name="Yoshida N."/>
            <person name="Goto Y."/>
            <person name="Miyata Y."/>
        </authorList>
    </citation>
    <scope>NUCLEOTIDE SEQUENCE [LARGE SCALE GENOMIC DNA]</scope>
    <source>
        <strain evidence="1 2">NIT-T3</strain>
    </source>
</reference>
<evidence type="ECO:0000313" key="2">
    <source>
        <dbReference type="Proteomes" id="UP001319827"/>
    </source>
</evidence>
<sequence>MHSYKTWTRNLLLSVALLLPLVGLGNYLVDPYDIYRALRTPGFNANKNIATKHSRLSKPWLVEHLRPRALAFGSSRTEVGIDPGHPGWNPQAGPAFNFALGGAAIEEIAGRFEQAQDSAPLNQAVIGLDFFMFNAFNHNPMSEPGDGSNLDSLDYLLSTLLTVDAVAASFDTLRKQNPVRYPGVRPDGMIEESFNERRVARNGHRSGFQRIESHFFRDNLFPRPAGKYAFVNPETGLDTLEQFRKIITLARAQGIDLKLFISPAHARLLEVIDQAGLWPQFEQWKRRLVEVLAKEAGGHPDRQPFVLWDFSGYNSVTSEEVPAAGDTATRMRYYWESSHYKRQAGDLVLDRLFAYNSPERSVPADFGVVLTPANLEAHLAAIREGKAAWQAAHPQDRAEIAASRQAAGLPPR</sequence>